<keyword evidence="3 6" id="KW-0117">Actin capping</keyword>
<dbReference type="PROSITE" id="PS00748">
    <property type="entry name" value="F_ACTIN_CAPPING_A_1"/>
    <property type="match status" value="1"/>
</dbReference>
<keyword evidence="4 6" id="KW-0009">Actin-binding</keyword>
<dbReference type="EMBL" id="CP058607">
    <property type="protein sequence ID" value="QLG72659.1"/>
    <property type="molecule type" value="Genomic_DNA"/>
</dbReference>
<evidence type="ECO:0000256" key="1">
    <source>
        <dbReference type="ARBA" id="ARBA00010479"/>
    </source>
</evidence>
<comment type="similarity">
    <text evidence="1 6">Belongs to the F-actin-capping protein alpha subunit family.</text>
</comment>
<dbReference type="InterPro" id="IPR002189">
    <property type="entry name" value="CapZ_alpha"/>
</dbReference>
<dbReference type="Gene3D" id="3.90.1150.210">
    <property type="entry name" value="F-actin capping protein, beta subunit"/>
    <property type="match status" value="1"/>
</dbReference>
<dbReference type="InterPro" id="IPR037282">
    <property type="entry name" value="CapZ_alpha/beta"/>
</dbReference>
<dbReference type="RefSeq" id="XP_037144387.1">
    <property type="nucleotide sequence ID" value="XM_037288492.1"/>
</dbReference>
<evidence type="ECO:0000256" key="3">
    <source>
        <dbReference type="ARBA" id="ARBA00022467"/>
    </source>
</evidence>
<proteinExistence type="inferred from homology"/>
<dbReference type="GO" id="GO:0030479">
    <property type="term" value="C:actin cortical patch"/>
    <property type="evidence" value="ECO:0007669"/>
    <property type="project" value="TreeGrafter"/>
</dbReference>
<dbReference type="InterPro" id="IPR042276">
    <property type="entry name" value="CapZ_alpha/beta_2"/>
</dbReference>
<dbReference type="PROSITE" id="PS00749">
    <property type="entry name" value="F_ACTIN_CAPPING_A_2"/>
    <property type="match status" value="1"/>
</dbReference>
<dbReference type="KEGG" id="zmk:HG535_0D03670"/>
<name>A0A7H9B3Z7_ZYGMR</name>
<dbReference type="GO" id="GO:0008290">
    <property type="term" value="C:F-actin capping protein complex"/>
    <property type="evidence" value="ECO:0007669"/>
    <property type="project" value="UniProtKB-UniRule"/>
</dbReference>
<evidence type="ECO:0000256" key="6">
    <source>
        <dbReference type="RuleBase" id="RU365077"/>
    </source>
</evidence>
<dbReference type="GO" id="GO:0051015">
    <property type="term" value="F:actin filament binding"/>
    <property type="evidence" value="ECO:0007669"/>
    <property type="project" value="TreeGrafter"/>
</dbReference>
<dbReference type="GeneID" id="59236383"/>
<protein>
    <recommendedName>
        <fullName evidence="2 6">F-actin-capping protein subunit alpha</fullName>
    </recommendedName>
</protein>
<dbReference type="PANTHER" id="PTHR10653:SF0">
    <property type="entry name" value="F-ACTIN-CAPPING PROTEIN SUBUNIT ALPHA"/>
    <property type="match status" value="1"/>
</dbReference>
<evidence type="ECO:0000256" key="2">
    <source>
        <dbReference type="ARBA" id="ARBA00014038"/>
    </source>
</evidence>
<evidence type="ECO:0000313" key="7">
    <source>
        <dbReference type="EMBL" id="QLG72659.1"/>
    </source>
</evidence>
<dbReference type="Proteomes" id="UP000509704">
    <property type="component" value="Chromosome 4"/>
</dbReference>
<dbReference type="FunFam" id="3.90.1150.210:FF:000003">
    <property type="entry name" value="F-actin-capping protein subunit alpha"/>
    <property type="match status" value="1"/>
</dbReference>
<comment type="subunit">
    <text evidence="6">Heterodimer of an alpha and a beta subunit.</text>
</comment>
<reference evidence="7 8" key="1">
    <citation type="submission" date="2020-07" db="EMBL/GenBank/DDBJ databases">
        <title>The yeast mating-type switching endonuclease HO is a domesticated member of an unorthodox homing genetic element family.</title>
        <authorList>
            <person name="Coughlan A.Y."/>
            <person name="Lombardi L."/>
            <person name="Braun-Galleani S."/>
            <person name="Martos A.R."/>
            <person name="Galeote V."/>
            <person name="Bigey F."/>
            <person name="Dequin S."/>
            <person name="Byrne K.P."/>
            <person name="Wolfe K.H."/>
        </authorList>
    </citation>
    <scope>NUCLEOTIDE SEQUENCE [LARGE SCALE GENOMIC DNA]</scope>
    <source>
        <strain evidence="7 8">NRRL Y-6702</strain>
    </source>
</reference>
<dbReference type="OrthoDB" id="340550at2759"/>
<dbReference type="Gene3D" id="3.30.1140.60">
    <property type="entry name" value="F-actin capping protein, alpha subunit"/>
    <property type="match status" value="1"/>
</dbReference>
<dbReference type="AlphaFoldDB" id="A0A7H9B3Z7"/>
<evidence type="ECO:0000256" key="4">
    <source>
        <dbReference type="ARBA" id="ARBA00023203"/>
    </source>
</evidence>
<sequence length="265" mass="30387">MSDSQFESIISQIISDTPSGEIKQVYEDLITIAGENSKETVLDAIEQYNIKNLIPIEVDGKSVVLSRYNREGSKFFDPASSISFNVDHLNREGFDIQPFQSTQLNQVQEDLLKNLQKYAEKNFPGYLTTSIYPIPEESNKIVLSIVSMKYNPSNFWNGHWRSEYIFDSNFNKLKGSIDVQVHYYEDGNVSFKSSETFDLDDITDVIKTIAVKEKEFEENLDTSFSQLNETQFKSLRRRLPITRSRVNWGKAIGTYRLGKDAAQGK</sequence>
<keyword evidence="8" id="KW-1185">Reference proteome</keyword>
<dbReference type="GO" id="GO:0030036">
    <property type="term" value="P:actin cytoskeleton organization"/>
    <property type="evidence" value="ECO:0007669"/>
    <property type="project" value="TreeGrafter"/>
</dbReference>
<dbReference type="Pfam" id="PF01267">
    <property type="entry name" value="F-actin_cap_A"/>
    <property type="match status" value="1"/>
</dbReference>
<accession>A0A7H9B3Z7</accession>
<gene>
    <name evidence="7" type="ORF">HG535_0D03670</name>
</gene>
<dbReference type="InterPro" id="IPR042489">
    <property type="entry name" value="CapZ_alpha_1"/>
</dbReference>
<evidence type="ECO:0000313" key="8">
    <source>
        <dbReference type="Proteomes" id="UP000509704"/>
    </source>
</evidence>
<dbReference type="PANTHER" id="PTHR10653">
    <property type="entry name" value="F-ACTIN-CAPPING PROTEIN SUBUNIT ALPHA"/>
    <property type="match status" value="1"/>
</dbReference>
<dbReference type="SUPFAM" id="SSF90096">
    <property type="entry name" value="Subunits of heterodimeric actin filament capping protein Capz"/>
    <property type="match status" value="1"/>
</dbReference>
<organism evidence="7 8">
    <name type="scientific">Zygotorulaspora mrakii</name>
    <name type="common">Zygosaccharomyces mrakii</name>
    <dbReference type="NCBI Taxonomy" id="42260"/>
    <lineage>
        <taxon>Eukaryota</taxon>
        <taxon>Fungi</taxon>
        <taxon>Dikarya</taxon>
        <taxon>Ascomycota</taxon>
        <taxon>Saccharomycotina</taxon>
        <taxon>Saccharomycetes</taxon>
        <taxon>Saccharomycetales</taxon>
        <taxon>Saccharomycetaceae</taxon>
        <taxon>Zygotorulaspora</taxon>
    </lineage>
</organism>
<evidence type="ECO:0000256" key="5">
    <source>
        <dbReference type="ARBA" id="ARBA00025389"/>
    </source>
</evidence>
<comment type="function">
    <text evidence="5 6">F-actin-capping proteins bind in a Ca(2+)-independent manner to the fast growing ends of actin filaments (barbed end) thereby blocking the exchange of subunits at these ends. Unlike other capping proteins (such as gelsolin and severin), these proteins do not sever actin filaments.</text>
</comment>
<dbReference type="InterPro" id="IPR017865">
    <property type="entry name" value="F-actin_cap_asu_CS"/>
</dbReference>
<dbReference type="PRINTS" id="PR00191">
    <property type="entry name" value="FACTINCAPA"/>
</dbReference>
<dbReference type="GO" id="GO:0051016">
    <property type="term" value="P:barbed-end actin filament capping"/>
    <property type="evidence" value="ECO:0007669"/>
    <property type="project" value="UniProtKB-UniRule"/>
</dbReference>